<evidence type="ECO:0000313" key="1">
    <source>
        <dbReference type="EMBL" id="MBX0296128.1"/>
    </source>
</evidence>
<dbReference type="Gene3D" id="3.40.720.10">
    <property type="entry name" value="Alkaline Phosphatase, subunit A"/>
    <property type="match status" value="1"/>
</dbReference>
<evidence type="ECO:0000313" key="2">
    <source>
        <dbReference type="Proteomes" id="UP001430455"/>
    </source>
</evidence>
<dbReference type="InterPro" id="IPR017850">
    <property type="entry name" value="Alkaline_phosphatase_core_sf"/>
</dbReference>
<dbReference type="CDD" id="cd16018">
    <property type="entry name" value="Enpp"/>
    <property type="match status" value="1"/>
</dbReference>
<dbReference type="InterPro" id="IPR002591">
    <property type="entry name" value="Phosphodiest/P_Trfase"/>
</dbReference>
<dbReference type="AlphaFoldDB" id="A0AAW4PEP8"/>
<dbReference type="EMBL" id="RKLT01000005">
    <property type="protein sequence ID" value="MBX0296128.1"/>
    <property type="molecule type" value="Genomic_DNA"/>
</dbReference>
<proteinExistence type="predicted"/>
<accession>A0AAW4PEP8</accession>
<dbReference type="PANTHER" id="PTHR10151:SF120">
    <property type="entry name" value="BIS(5'-ADENOSYL)-TRIPHOSPHATASE"/>
    <property type="match status" value="1"/>
</dbReference>
<sequence>MTTVGDATAAGRVIVLDVVGLQQDHLGNGNTPNITALLEGGTSADLRPPMPAVTVPAQTTLATGRSPASHGDVANGEYDRETGKVAFWERDRADRTRLWEAASEAGLTTGALFFQHLIGTTADVAVTPSPIEDEDNNLLEMNCWTNPDGFYDDLEAEYSHFPLHHYWGPGANERGSEWILTAARETIERYDPDLLWIYVPHLDYDGQRYGPGTPEFKNALETVDRLVGEFLDFLREDSRWDATAVNIVSEYGFHSVDTPIFPNRALRDAGLLSVDNTDDHGDEVNVPQSRAFAMVDHQVAHVYVEPDALPAARRALKNLDGIASVLETEGKERHNIDHPNAGDLVLIAEPAAWFQYYWWTVEENAPAYATDMDIHSKPGYDPCELFFGDSGLASLDPSKVRGSHGRVDDESLPLYGLGGPAAPELQVTEPVDARAVAPTVSELLGIDLSSTLAFDVPALISQNSTVK</sequence>
<dbReference type="Proteomes" id="UP001430455">
    <property type="component" value="Unassembled WGS sequence"/>
</dbReference>
<dbReference type="GO" id="GO:0016787">
    <property type="term" value="F:hydrolase activity"/>
    <property type="evidence" value="ECO:0007669"/>
    <property type="project" value="UniProtKB-ARBA"/>
</dbReference>
<name>A0AAW4PEP8_9EURY</name>
<reference evidence="1 2" key="1">
    <citation type="submission" date="2021-06" db="EMBL/GenBank/DDBJ databases">
        <title>Halomicroarcula sp. a new haloarchaeum isolated from saline soil.</title>
        <authorList>
            <person name="Duran-Viseras A."/>
            <person name="Sanchez-Porro C."/>
            <person name="Ventosa A."/>
        </authorList>
    </citation>
    <scope>NUCLEOTIDE SEQUENCE [LARGE SCALE GENOMIC DNA]</scope>
    <source>
        <strain evidence="1 2">F27</strain>
    </source>
</reference>
<dbReference type="SUPFAM" id="SSF53649">
    <property type="entry name" value="Alkaline phosphatase-like"/>
    <property type="match status" value="1"/>
</dbReference>
<keyword evidence="2" id="KW-1185">Reference proteome</keyword>
<dbReference type="RefSeq" id="WP_220580747.1">
    <property type="nucleotide sequence ID" value="NZ_RKLT01000005.1"/>
</dbReference>
<dbReference type="PANTHER" id="PTHR10151">
    <property type="entry name" value="ECTONUCLEOTIDE PYROPHOSPHATASE/PHOSPHODIESTERASE"/>
    <property type="match status" value="1"/>
</dbReference>
<comment type="caution">
    <text evidence="1">The sequence shown here is derived from an EMBL/GenBank/DDBJ whole genome shotgun (WGS) entry which is preliminary data.</text>
</comment>
<organism evidence="1 2">
    <name type="scientific">Haloarcula nitratireducens</name>
    <dbReference type="NCBI Taxonomy" id="2487749"/>
    <lineage>
        <taxon>Archaea</taxon>
        <taxon>Methanobacteriati</taxon>
        <taxon>Methanobacteriota</taxon>
        <taxon>Stenosarchaea group</taxon>
        <taxon>Halobacteria</taxon>
        <taxon>Halobacteriales</taxon>
        <taxon>Haloarculaceae</taxon>
        <taxon>Haloarcula</taxon>
    </lineage>
</organism>
<gene>
    <name evidence="1" type="ORF">EGH23_14710</name>
</gene>
<dbReference type="Pfam" id="PF01663">
    <property type="entry name" value="Phosphodiest"/>
    <property type="match status" value="1"/>
</dbReference>
<protein>
    <submittedName>
        <fullName evidence="1">Alkaline phosphatase family protein</fullName>
    </submittedName>
</protein>